<comment type="subunit">
    <text evidence="8">Component of the cleavage and polyadenylation specificity factor (CPSF) complex.</text>
</comment>
<comment type="similarity">
    <text evidence="1 8">Belongs to the CPSF4/YTH1 family.</text>
</comment>
<keyword evidence="3 8" id="KW-0677">Repeat</keyword>
<reference evidence="10" key="1">
    <citation type="submission" date="2025-08" db="UniProtKB">
        <authorList>
            <consortium name="RefSeq"/>
        </authorList>
    </citation>
    <scope>IDENTIFICATION</scope>
    <source>
        <tissue evidence="10">Blood</tissue>
    </source>
</reference>
<dbReference type="GO" id="GO:0031124">
    <property type="term" value="P:mRNA 3'-end processing"/>
    <property type="evidence" value="ECO:0007669"/>
    <property type="project" value="UniProtKB-UniRule"/>
</dbReference>
<organism evidence="9 10">
    <name type="scientific">Camelus bactrianus</name>
    <name type="common">Bactrian camel</name>
    <dbReference type="NCBI Taxonomy" id="9837"/>
    <lineage>
        <taxon>Eukaryota</taxon>
        <taxon>Metazoa</taxon>
        <taxon>Chordata</taxon>
        <taxon>Craniata</taxon>
        <taxon>Vertebrata</taxon>
        <taxon>Euteleostomi</taxon>
        <taxon>Mammalia</taxon>
        <taxon>Eutheria</taxon>
        <taxon>Laurasiatheria</taxon>
        <taxon>Artiodactyla</taxon>
        <taxon>Tylopoda</taxon>
        <taxon>Camelidae</taxon>
        <taxon>Camelus</taxon>
    </lineage>
</organism>
<evidence type="ECO:0000256" key="1">
    <source>
        <dbReference type="ARBA" id="ARBA00008907"/>
    </source>
</evidence>
<evidence type="ECO:0000256" key="8">
    <source>
        <dbReference type="RuleBase" id="RU369008"/>
    </source>
</evidence>
<dbReference type="InterPro" id="IPR000571">
    <property type="entry name" value="Znf_CCCH"/>
</dbReference>
<dbReference type="Proteomes" id="UP001732780">
    <property type="component" value="Chromosome 16"/>
</dbReference>
<keyword evidence="6 8" id="KW-0694">RNA-binding</keyword>
<keyword evidence="8" id="KW-0539">Nucleus</keyword>
<evidence type="ECO:0000256" key="4">
    <source>
        <dbReference type="ARBA" id="ARBA00022771"/>
    </source>
</evidence>
<dbReference type="FunFam" id="4.10.1000.10:FF:000012">
    <property type="entry name" value="cleavage and polyadenylation specificity factor subunit 4"/>
    <property type="match status" value="1"/>
</dbReference>
<dbReference type="PANTHER" id="PTHR23102:SF19">
    <property type="entry name" value="CLEAVAGE AND POLYADENYLATION SPECIFICITY FACTOR SUBUNIT 4-LIKE PROTEIN-RELATED"/>
    <property type="match status" value="1"/>
</dbReference>
<dbReference type="InterPro" id="IPR045348">
    <property type="entry name" value="CPSF4/Yth1"/>
</dbReference>
<name>A0A9W3FZI8_CAMBA</name>
<evidence type="ECO:0000313" key="9">
    <source>
        <dbReference type="Proteomes" id="UP001732780"/>
    </source>
</evidence>
<evidence type="ECO:0000256" key="2">
    <source>
        <dbReference type="ARBA" id="ARBA00022723"/>
    </source>
</evidence>
<dbReference type="CTD" id="642843"/>
<dbReference type="SUPFAM" id="SSF90229">
    <property type="entry name" value="CCCH zinc finger"/>
    <property type="match status" value="3"/>
</dbReference>
<dbReference type="PROSITE" id="PS50103">
    <property type="entry name" value="ZF_C3H1"/>
    <property type="match status" value="5"/>
</dbReference>
<keyword evidence="8" id="KW-0507">mRNA processing</keyword>
<dbReference type="Pfam" id="PF00642">
    <property type="entry name" value="zf-CCCH"/>
    <property type="match status" value="2"/>
</dbReference>
<proteinExistence type="inferred from homology"/>
<dbReference type="AlphaFoldDB" id="A0A9W3FZI8"/>
<comment type="function">
    <text evidence="8">Component of the cleavage and polyadenylation specificity factor (CPSF) complex that play a key role in pre-mRNA 3'-end formation, recognizing the AAUAAA signal sequence and interacting with poly(A) polymerase and other factors to bring about cleavage and poly(A) addition. CPSF4 binds RNA polymers with a preference for poly(U).</text>
</comment>
<keyword evidence="9" id="KW-1185">Reference proteome</keyword>
<dbReference type="RefSeq" id="XP_045369572.1">
    <property type="nucleotide sequence ID" value="XM_045513616.1"/>
</dbReference>
<dbReference type="Pfam" id="PF14608">
    <property type="entry name" value="zf-CCCH_2"/>
    <property type="match status" value="3"/>
</dbReference>
<evidence type="ECO:0000256" key="3">
    <source>
        <dbReference type="ARBA" id="ARBA00022737"/>
    </source>
</evidence>
<keyword evidence="5 7" id="KW-0862">Zinc</keyword>
<dbReference type="Gene3D" id="4.10.1000.10">
    <property type="entry name" value="Zinc finger, CCCH-type"/>
    <property type="match status" value="2"/>
</dbReference>
<dbReference type="GO" id="GO:0005847">
    <property type="term" value="C:mRNA cleavage and polyadenylation specificity factor complex"/>
    <property type="evidence" value="ECO:0007669"/>
    <property type="project" value="UniProtKB-UniRule"/>
</dbReference>
<evidence type="ECO:0000256" key="5">
    <source>
        <dbReference type="ARBA" id="ARBA00022833"/>
    </source>
</evidence>
<comment type="subcellular location">
    <subcellularLocation>
        <location evidence="8">Nucleus</location>
    </subcellularLocation>
</comment>
<keyword evidence="4 7" id="KW-0863">Zinc-finger</keyword>
<dbReference type="SMART" id="SM00356">
    <property type="entry name" value="ZnF_C3H1"/>
    <property type="match status" value="5"/>
</dbReference>
<sequence>MSSGGKSERRFGNVCVCGMRVWEHTDKQRGGAVLVPPPPRGLQVGVPYTEWGGGPRGRLHLRGGRGRQLGAALAWLCLGSQAWESSQSWESASEPGPLRVLMYIHIVSTCSVGAASSSPSARERMQEVIAGLERFPFTFEKDVEMQKGTGLLPFQGMDKSGSAVCNFFAKGLCEKGRLCPFRHDRGEKMVVCKHWLRGLCKKGDQCKFLHQYDVTRMPECYFYSKFGDCNNKECPFLHVKPAFKTRDCPWYDQGFCKDGPLCKYRHIRRVMCINYLAGFCPEGSKCQFAHSLAGHWVQHLRLPPGNLSPLPGQTACSSTLRRGPRSTWSPTPGAQRRGRARATGAEK</sequence>
<evidence type="ECO:0000256" key="7">
    <source>
        <dbReference type="PROSITE-ProRule" id="PRU00723"/>
    </source>
</evidence>
<evidence type="ECO:0000256" key="6">
    <source>
        <dbReference type="ARBA" id="ARBA00022884"/>
    </source>
</evidence>
<keyword evidence="2 7" id="KW-0479">Metal-binding</keyword>
<accession>A0A9W3FZI8</accession>
<dbReference type="Gene3D" id="3.30.1370.210">
    <property type="match status" value="1"/>
</dbReference>
<gene>
    <name evidence="10" type="primary">CPSF4L</name>
</gene>
<protein>
    <recommendedName>
        <fullName evidence="8">Cleavage and polyadenylation specificity factor subunit 4</fullName>
        <shortName evidence="8">CPSF 30 kDa subunit</shortName>
    </recommendedName>
    <alternativeName>
        <fullName evidence="8">Cleavage and polyadenylation specificity factor 30 kDa subunit</fullName>
    </alternativeName>
</protein>
<dbReference type="FunFam" id="4.10.1000.10:FF:000058">
    <property type="entry name" value="putative cleavage and polyadenylation specificity factor subunit 4-like protein"/>
    <property type="match status" value="1"/>
</dbReference>
<dbReference type="PANTHER" id="PTHR23102">
    <property type="entry name" value="CLEAVAGE AND POLYADENYLATION SPECIFICITY FACTOR SUBUNIT 4-RELATED"/>
    <property type="match status" value="1"/>
</dbReference>
<dbReference type="InterPro" id="IPR036855">
    <property type="entry name" value="Znf_CCCH_sf"/>
</dbReference>
<evidence type="ECO:0000313" key="10">
    <source>
        <dbReference type="RefSeq" id="XP_045369572.1"/>
    </source>
</evidence>
<dbReference type="GO" id="GO:0008270">
    <property type="term" value="F:zinc ion binding"/>
    <property type="evidence" value="ECO:0007669"/>
    <property type="project" value="UniProtKB-KW"/>
</dbReference>
<dbReference type="GO" id="GO:0003723">
    <property type="term" value="F:RNA binding"/>
    <property type="evidence" value="ECO:0007669"/>
    <property type="project" value="UniProtKB-UniRule"/>
</dbReference>